<dbReference type="GO" id="GO:0005576">
    <property type="term" value="C:extracellular region"/>
    <property type="evidence" value="ECO:0007669"/>
    <property type="project" value="UniProtKB-SubCell"/>
</dbReference>
<protein>
    <submittedName>
        <fullName evidence="10">LCR36</fullName>
    </submittedName>
</protein>
<evidence type="ECO:0000256" key="2">
    <source>
        <dbReference type="ARBA" id="ARBA00006722"/>
    </source>
</evidence>
<keyword evidence="3" id="KW-0964">Secreted</keyword>
<feature type="chain" id="PRO_5008094611" evidence="9">
    <location>
        <begin position="28"/>
        <end position="76"/>
    </location>
</feature>
<evidence type="ECO:0000256" key="5">
    <source>
        <dbReference type="ARBA" id="ARBA00022577"/>
    </source>
</evidence>
<dbReference type="GO" id="GO:0031640">
    <property type="term" value="P:killing of cells of another organism"/>
    <property type="evidence" value="ECO:0007669"/>
    <property type="project" value="UniProtKB-KW"/>
</dbReference>
<accession>A0A178V4R9</accession>
<comment type="similarity">
    <text evidence="2">Belongs to the DEFL family.</text>
</comment>
<dbReference type="Pfam" id="PF07333">
    <property type="entry name" value="SLR1-BP"/>
    <property type="match status" value="1"/>
</dbReference>
<gene>
    <name evidence="10" type="ordered locus">AXX17_At4g10490</name>
</gene>
<sequence>MAKISCSYLLILMLALSVFSVVEKAKGDKRCSIIIDLSPCYPIECRLSCITERNGDGECVVSKVGSTPNCLCTYDC</sequence>
<proteinExistence type="inferred from homology"/>
<name>A0A178V4R9_ARATH</name>
<evidence type="ECO:0000256" key="7">
    <source>
        <dbReference type="ARBA" id="ARBA00022821"/>
    </source>
</evidence>
<organism evidence="10 11">
    <name type="scientific">Arabidopsis thaliana</name>
    <name type="common">Mouse-ear cress</name>
    <dbReference type="NCBI Taxonomy" id="3702"/>
    <lineage>
        <taxon>Eukaryota</taxon>
        <taxon>Viridiplantae</taxon>
        <taxon>Streptophyta</taxon>
        <taxon>Embryophyta</taxon>
        <taxon>Tracheophyta</taxon>
        <taxon>Spermatophyta</taxon>
        <taxon>Magnoliopsida</taxon>
        <taxon>eudicotyledons</taxon>
        <taxon>Gunneridae</taxon>
        <taxon>Pentapetalae</taxon>
        <taxon>rosids</taxon>
        <taxon>malvids</taxon>
        <taxon>Brassicales</taxon>
        <taxon>Brassicaceae</taxon>
        <taxon>Camelineae</taxon>
        <taxon>Arabidopsis</taxon>
    </lineage>
</organism>
<evidence type="ECO:0000256" key="3">
    <source>
        <dbReference type="ARBA" id="ARBA00022525"/>
    </source>
</evidence>
<keyword evidence="8" id="KW-1015">Disulfide bond</keyword>
<evidence type="ECO:0000256" key="6">
    <source>
        <dbReference type="ARBA" id="ARBA00022729"/>
    </source>
</evidence>
<feature type="signal peptide" evidence="9">
    <location>
        <begin position="1"/>
        <end position="27"/>
    </location>
</feature>
<dbReference type="ExpressionAtlas" id="A0A178V4R9">
    <property type="expression patterns" value="baseline"/>
</dbReference>
<dbReference type="AlphaFoldDB" id="A0A178V4R9"/>
<dbReference type="SMR" id="A0A178V4R9"/>
<comment type="subcellular location">
    <subcellularLocation>
        <location evidence="1">Secreted</location>
    </subcellularLocation>
</comment>
<dbReference type="KEGG" id="ath:AT4G09153"/>
<evidence type="ECO:0000256" key="4">
    <source>
        <dbReference type="ARBA" id="ARBA00022529"/>
    </source>
</evidence>
<dbReference type="Proteomes" id="UP000078284">
    <property type="component" value="Chromosome 4"/>
</dbReference>
<comment type="caution">
    <text evidence="10">The sequence shown here is derived from an EMBL/GenBank/DDBJ whole genome shotgun (WGS) entry which is preliminary data.</text>
</comment>
<dbReference type="GO" id="GO:0050832">
    <property type="term" value="P:defense response to fungus"/>
    <property type="evidence" value="ECO:0007669"/>
    <property type="project" value="UniProtKB-KW"/>
</dbReference>
<dbReference type="OMA" id="EQNYCEG"/>
<dbReference type="PhylomeDB" id="A0A178V4R9"/>
<dbReference type="InterPro" id="IPR010851">
    <property type="entry name" value="DEFL"/>
</dbReference>
<evidence type="ECO:0000256" key="9">
    <source>
        <dbReference type="SAM" id="SignalP"/>
    </source>
</evidence>
<evidence type="ECO:0000256" key="1">
    <source>
        <dbReference type="ARBA" id="ARBA00004613"/>
    </source>
</evidence>
<keyword evidence="5" id="KW-0295">Fungicide</keyword>
<evidence type="ECO:0000313" key="11">
    <source>
        <dbReference type="Proteomes" id="UP000078284"/>
    </source>
</evidence>
<keyword evidence="6 9" id="KW-0732">Signal</keyword>
<dbReference type="PANTHER" id="PTHR33830">
    <property type="entry name" value="DEFENSIN-LIKE PROTEIN 184-RELATED"/>
    <property type="match status" value="1"/>
</dbReference>
<evidence type="ECO:0000256" key="8">
    <source>
        <dbReference type="ARBA" id="ARBA00023157"/>
    </source>
</evidence>
<keyword evidence="7" id="KW-0611">Plant defense</keyword>
<dbReference type="PANTHER" id="PTHR33830:SF36">
    <property type="entry name" value="DEFENSIN-LIKE PROTEIN 155-RELATED"/>
    <property type="match status" value="1"/>
</dbReference>
<reference evidence="11" key="1">
    <citation type="journal article" date="2016" name="Proc. Natl. Acad. Sci. U.S.A.">
        <title>Chromosome-level assembly of Arabidopsis thaliana Ler reveals the extent of translocation and inversion polymorphisms.</title>
        <authorList>
            <person name="Zapata L."/>
            <person name="Ding J."/>
            <person name="Willing E.M."/>
            <person name="Hartwig B."/>
            <person name="Bezdan D."/>
            <person name="Jiao W.B."/>
            <person name="Patel V."/>
            <person name="Velikkakam James G."/>
            <person name="Koornneef M."/>
            <person name="Ossowski S."/>
            <person name="Schneeberger K."/>
        </authorList>
    </citation>
    <scope>NUCLEOTIDE SEQUENCE [LARGE SCALE GENOMIC DNA]</scope>
    <source>
        <strain evidence="11">cv. Landsberg erecta</strain>
    </source>
</reference>
<keyword evidence="4" id="KW-0929">Antimicrobial</keyword>
<evidence type="ECO:0000313" key="10">
    <source>
        <dbReference type="EMBL" id="OAP00856.1"/>
    </source>
</evidence>
<dbReference type="EMBL" id="LUHQ01000004">
    <property type="protein sequence ID" value="OAP00856.1"/>
    <property type="molecule type" value="Genomic_DNA"/>
</dbReference>